<evidence type="ECO:0000256" key="4">
    <source>
        <dbReference type="ARBA" id="ARBA00022833"/>
    </source>
</evidence>
<evidence type="ECO:0000256" key="6">
    <source>
        <dbReference type="RuleBase" id="RU003797"/>
    </source>
</evidence>
<dbReference type="RefSeq" id="WP_148951816.1">
    <property type="nucleotide sequence ID" value="NZ_CP043312.1"/>
</dbReference>
<accession>A0A5C0UH41</accession>
<dbReference type="PANTHER" id="PTHR30471">
    <property type="entry name" value="DNA REPAIR PROTEIN RADC"/>
    <property type="match status" value="1"/>
</dbReference>
<keyword evidence="2" id="KW-0479">Metal-binding</keyword>
<comment type="similarity">
    <text evidence="6">Belongs to the UPF0758 family.</text>
</comment>
<dbReference type="PANTHER" id="PTHR30471:SF3">
    <property type="entry name" value="UPF0758 PROTEIN YEES-RELATED"/>
    <property type="match status" value="1"/>
</dbReference>
<evidence type="ECO:0000256" key="3">
    <source>
        <dbReference type="ARBA" id="ARBA00022801"/>
    </source>
</evidence>
<dbReference type="AlphaFoldDB" id="A0A5C0UH41"/>
<dbReference type="Proteomes" id="UP000323844">
    <property type="component" value="Chromosome"/>
</dbReference>
<keyword evidence="4" id="KW-0862">Zinc</keyword>
<name>A0A5C0UH41_9RICK</name>
<feature type="domain" description="MPN" evidence="7">
    <location>
        <begin position="107"/>
        <end position="229"/>
    </location>
</feature>
<dbReference type="KEGG" id="snay:FZC37_00670"/>
<keyword evidence="5" id="KW-0482">Metalloprotease</keyword>
<gene>
    <name evidence="8" type="primary">radC</name>
    <name evidence="8" type="ORF">FZC37_00670</name>
</gene>
<evidence type="ECO:0000259" key="7">
    <source>
        <dbReference type="PROSITE" id="PS50249"/>
    </source>
</evidence>
<protein>
    <submittedName>
        <fullName evidence="8">DNA repair protein RadC</fullName>
    </submittedName>
</protein>
<dbReference type="InterPro" id="IPR025657">
    <property type="entry name" value="RadC_JAB"/>
</dbReference>
<evidence type="ECO:0000313" key="9">
    <source>
        <dbReference type="Proteomes" id="UP000323844"/>
    </source>
</evidence>
<sequence>MSKKINNKNHYTGHRGRLKARFLQAPSSTQDYEILELLLFSSIPRKDTKPIAKELLTKFDTLANIIYADKDKLLSVAQVSKNTVANIILVREILNRVLQQNIIKKDILCSWSDVIEYLQTTTGHMKTEQFRIIFLNKKNEILSDEVQSVGTVDQTSVYPREVVKRALFFEASAILLAHNHPSGDPRPSKADIVLTQEIVKACDTFGITVHDHVIIGKKKFFSFKSDNIL</sequence>
<keyword evidence="3" id="KW-0378">Hydrolase</keyword>
<dbReference type="NCBIfam" id="NF000642">
    <property type="entry name" value="PRK00024.1"/>
    <property type="match status" value="1"/>
</dbReference>
<dbReference type="Gene3D" id="3.40.140.10">
    <property type="entry name" value="Cytidine Deaminase, domain 2"/>
    <property type="match status" value="1"/>
</dbReference>
<dbReference type="GO" id="GO:0046872">
    <property type="term" value="F:metal ion binding"/>
    <property type="evidence" value="ECO:0007669"/>
    <property type="project" value="UniProtKB-KW"/>
</dbReference>
<evidence type="ECO:0000256" key="1">
    <source>
        <dbReference type="ARBA" id="ARBA00022670"/>
    </source>
</evidence>
<evidence type="ECO:0000313" key="8">
    <source>
        <dbReference type="EMBL" id="QEK39455.1"/>
    </source>
</evidence>
<dbReference type="Pfam" id="PF04002">
    <property type="entry name" value="RadC"/>
    <property type="match status" value="1"/>
</dbReference>
<keyword evidence="1" id="KW-0645">Protease</keyword>
<dbReference type="PROSITE" id="PS50249">
    <property type="entry name" value="MPN"/>
    <property type="match status" value="1"/>
</dbReference>
<dbReference type="InterPro" id="IPR010994">
    <property type="entry name" value="RuvA_2-like"/>
</dbReference>
<dbReference type="OrthoDB" id="9804482at2"/>
<dbReference type="InterPro" id="IPR020891">
    <property type="entry name" value="UPF0758_CS"/>
</dbReference>
<dbReference type="GO" id="GO:0006508">
    <property type="term" value="P:proteolysis"/>
    <property type="evidence" value="ECO:0007669"/>
    <property type="project" value="UniProtKB-KW"/>
</dbReference>
<dbReference type="InterPro" id="IPR001405">
    <property type="entry name" value="UPF0758"/>
</dbReference>
<evidence type="ECO:0000256" key="5">
    <source>
        <dbReference type="ARBA" id="ARBA00023049"/>
    </source>
</evidence>
<reference evidence="8 9" key="1">
    <citation type="submission" date="2019-08" db="EMBL/GenBank/DDBJ databases">
        <title>Highly reduced genomes of protist endosymbionts show evolutionary convergence.</title>
        <authorList>
            <person name="George E."/>
            <person name="Husnik F."/>
            <person name="Tashyreva D."/>
            <person name="Prokopchuk G."/>
            <person name="Horak A."/>
            <person name="Kwong W.K."/>
            <person name="Lukes J."/>
            <person name="Keeling P.J."/>
        </authorList>
    </citation>
    <scope>NUCLEOTIDE SEQUENCE [LARGE SCALE GENOMIC DNA]</scope>
    <source>
        <strain evidence="8">1621</strain>
    </source>
</reference>
<proteinExistence type="inferred from homology"/>
<dbReference type="PROSITE" id="PS01302">
    <property type="entry name" value="UPF0758"/>
    <property type="match status" value="1"/>
</dbReference>
<dbReference type="NCBIfam" id="TIGR00608">
    <property type="entry name" value="radc"/>
    <property type="match status" value="1"/>
</dbReference>
<dbReference type="SUPFAM" id="SSF47781">
    <property type="entry name" value="RuvA domain 2-like"/>
    <property type="match status" value="1"/>
</dbReference>
<keyword evidence="9" id="KW-1185">Reference proteome</keyword>
<dbReference type="InterPro" id="IPR037518">
    <property type="entry name" value="MPN"/>
</dbReference>
<dbReference type="CDD" id="cd08071">
    <property type="entry name" value="MPN_DUF2466"/>
    <property type="match status" value="1"/>
</dbReference>
<organism evidence="8 9">
    <name type="scientific">Candidatus Sneabacter namystus</name>
    <dbReference type="NCBI Taxonomy" id="2601646"/>
    <lineage>
        <taxon>Bacteria</taxon>
        <taxon>Pseudomonadati</taxon>
        <taxon>Pseudomonadota</taxon>
        <taxon>Alphaproteobacteria</taxon>
        <taxon>Rickettsiales</taxon>
        <taxon>Rickettsiaceae</taxon>
        <taxon>Rickettsieae</taxon>
        <taxon>Candidatus Sneabacter</taxon>
    </lineage>
</organism>
<evidence type="ECO:0000256" key="2">
    <source>
        <dbReference type="ARBA" id="ARBA00022723"/>
    </source>
</evidence>
<dbReference type="GO" id="GO:0008237">
    <property type="term" value="F:metallopeptidase activity"/>
    <property type="evidence" value="ECO:0007669"/>
    <property type="project" value="UniProtKB-KW"/>
</dbReference>
<dbReference type="EMBL" id="CP043312">
    <property type="protein sequence ID" value="QEK39455.1"/>
    <property type="molecule type" value="Genomic_DNA"/>
</dbReference>